<reference evidence="8" key="1">
    <citation type="journal article" date="2016" name="Nat. Genet.">
        <title>A high-quality carrot genome assembly provides new insights into carotenoid accumulation and asterid genome evolution.</title>
        <authorList>
            <person name="Iorizzo M."/>
            <person name="Ellison S."/>
            <person name="Senalik D."/>
            <person name="Zeng P."/>
            <person name="Satapoomin P."/>
            <person name="Huang J."/>
            <person name="Bowman M."/>
            <person name="Iovene M."/>
            <person name="Sanseverino W."/>
            <person name="Cavagnaro P."/>
            <person name="Yildiz M."/>
            <person name="Macko-Podgorni A."/>
            <person name="Moranska E."/>
            <person name="Grzebelus E."/>
            <person name="Grzebelus D."/>
            <person name="Ashrafi H."/>
            <person name="Zheng Z."/>
            <person name="Cheng S."/>
            <person name="Spooner D."/>
            <person name="Van Deynze A."/>
            <person name="Simon P."/>
        </authorList>
    </citation>
    <scope>NUCLEOTIDE SEQUENCE</scope>
    <source>
        <tissue evidence="8">Leaf</tissue>
    </source>
</reference>
<dbReference type="Proteomes" id="UP000077755">
    <property type="component" value="Chromosome 9"/>
</dbReference>
<dbReference type="Gene3D" id="3.30.70.100">
    <property type="match status" value="1"/>
</dbReference>
<sequence>MNKQDIMKMQSCVLRVNIHCDGCKHKVKKLLQKMEGVYSTSIDSEQGKVTVMGNVDPNALVKKLVKSGKHAELWGGAQKGSNNMMMNNMFKNMQMDNGSNKGGKDNNKPQQKGGKDQQKNLQQQQAQFQQILQQHGKSSKDFKMPSKDQKTVKFDFPVDDDEYSDEYSDDDYDDDDEYDDEDDEEFGGHGFDDHRNVQKFQDNKMKLGMGNGGMGMMNFGGNSKKGGFDLPIDVKGKKDGKDGKKDGKKDDKKEKGEKNKGGFSFKSLMGKSDGKKDGGKKSGEIGGKEGKKGGKDNQGGDGKKFDSKNFGGKNDGGKNGGGGKNSGKLQGEVKVNNGGKNKGGDGHNNGGHYGGGPGGDPYSNGSRGINVKGAAKHDGFHDMKSHNGGAAGRPMGQMGQMGSYPMGQMGNNPMGQMGGQMGSYPMGQMGSYPAVQGHPAGAISGGYYQGMGQGNPYNQQQQQYMAAMMMNQQQAAGGMYNPAMYGRPQHAMSYGPPPMMPPHVNDNITHYFNDENTDSCSIM</sequence>
<keyword evidence="4" id="KW-0449">Lipoprotein</keyword>
<accession>A0AAF1BCK1</accession>
<evidence type="ECO:0000256" key="2">
    <source>
        <dbReference type="ARBA" id="ARBA00022481"/>
    </source>
</evidence>
<dbReference type="PANTHER" id="PTHR45868:SF83">
    <property type="entry name" value="HEAVY METAL-ASSOCIATED ISOPRENYLATED PLANT PROTEIN 33"/>
    <property type="match status" value="1"/>
</dbReference>
<evidence type="ECO:0000256" key="6">
    <source>
        <dbReference type="SAM" id="MobiDB-lite"/>
    </source>
</evidence>
<dbReference type="PROSITE" id="PS50846">
    <property type="entry name" value="HMA_2"/>
    <property type="match status" value="1"/>
</dbReference>
<keyword evidence="3" id="KW-0479">Metal-binding</keyword>
<reference evidence="8" key="2">
    <citation type="submission" date="2022-03" db="EMBL/GenBank/DDBJ databases">
        <title>Draft title - Genomic analysis of global carrot germplasm unveils the trajectory of domestication and the origin of high carotenoid orange carrot.</title>
        <authorList>
            <person name="Iorizzo M."/>
            <person name="Ellison S."/>
            <person name="Senalik D."/>
            <person name="Macko-Podgorni A."/>
            <person name="Grzebelus D."/>
            <person name="Bostan H."/>
            <person name="Rolling W."/>
            <person name="Curaba J."/>
            <person name="Simon P."/>
        </authorList>
    </citation>
    <scope>NUCLEOTIDE SEQUENCE</scope>
    <source>
        <tissue evidence="8">Leaf</tissue>
    </source>
</reference>
<dbReference type="GO" id="GO:0016020">
    <property type="term" value="C:membrane"/>
    <property type="evidence" value="ECO:0007669"/>
    <property type="project" value="UniProtKB-SubCell"/>
</dbReference>
<feature type="compositionally biased region" description="Basic and acidic residues" evidence="6">
    <location>
        <begin position="232"/>
        <end position="260"/>
    </location>
</feature>
<dbReference type="InterPro" id="IPR036163">
    <property type="entry name" value="HMA_dom_sf"/>
</dbReference>
<keyword evidence="9" id="KW-1185">Reference proteome</keyword>
<feature type="compositionally biased region" description="Acidic residues" evidence="6">
    <location>
        <begin position="157"/>
        <end position="185"/>
    </location>
</feature>
<proteinExistence type="inferred from homology"/>
<dbReference type="EMBL" id="CP093351">
    <property type="protein sequence ID" value="WOH14390.1"/>
    <property type="molecule type" value="Genomic_DNA"/>
</dbReference>
<feature type="compositionally biased region" description="Low complexity" evidence="6">
    <location>
        <begin position="406"/>
        <end position="415"/>
    </location>
</feature>
<dbReference type="GO" id="GO:0009626">
    <property type="term" value="P:plant-type hypersensitive response"/>
    <property type="evidence" value="ECO:0007669"/>
    <property type="project" value="UniProtKB-KW"/>
</dbReference>
<dbReference type="CDD" id="cd00371">
    <property type="entry name" value="HMA"/>
    <property type="match status" value="1"/>
</dbReference>
<feature type="domain" description="HMA" evidence="7">
    <location>
        <begin position="9"/>
        <end position="72"/>
    </location>
</feature>
<dbReference type="PANTHER" id="PTHR45868">
    <property type="entry name" value="HEAVY METAL-ASSOCIATED ISOPRENYLATED PLANT PROTEIN 33-RELATED"/>
    <property type="match status" value="1"/>
</dbReference>
<evidence type="ECO:0000313" key="8">
    <source>
        <dbReference type="EMBL" id="WOH14390.1"/>
    </source>
</evidence>
<protein>
    <recommendedName>
        <fullName evidence="7">HMA domain-containing protein</fullName>
    </recommendedName>
</protein>
<feature type="compositionally biased region" description="Gly residues" evidence="6">
    <location>
        <begin position="313"/>
        <end position="325"/>
    </location>
</feature>
<feature type="region of interest" description="Disordered" evidence="6">
    <location>
        <begin position="92"/>
        <end position="418"/>
    </location>
</feature>
<evidence type="ECO:0000259" key="7">
    <source>
        <dbReference type="PROSITE" id="PS50846"/>
    </source>
</evidence>
<dbReference type="FunFam" id="3.30.70.100:FF:000008">
    <property type="entry name" value="Copper transport protein ATOX1"/>
    <property type="match status" value="1"/>
</dbReference>
<feature type="compositionally biased region" description="Gly residues" evidence="6">
    <location>
        <begin position="346"/>
        <end position="359"/>
    </location>
</feature>
<feature type="compositionally biased region" description="Low complexity" evidence="6">
    <location>
        <begin position="119"/>
        <end position="134"/>
    </location>
</feature>
<dbReference type="AlphaFoldDB" id="A0AAF1BCK1"/>
<feature type="compositionally biased region" description="Basic and acidic residues" evidence="6">
    <location>
        <begin position="272"/>
        <end position="295"/>
    </location>
</feature>
<feature type="compositionally biased region" description="Basic and acidic residues" evidence="6">
    <location>
        <begin position="186"/>
        <end position="205"/>
    </location>
</feature>
<name>A0AAF1BCK1_DAUCS</name>
<dbReference type="KEGG" id="dcr:108202860"/>
<feature type="compositionally biased region" description="Basic and acidic residues" evidence="6">
    <location>
        <begin position="138"/>
        <end position="153"/>
    </location>
</feature>
<evidence type="ECO:0000256" key="5">
    <source>
        <dbReference type="ARBA" id="ARBA00024045"/>
    </source>
</evidence>
<feature type="compositionally biased region" description="Basic and acidic residues" evidence="6">
    <location>
        <begin position="102"/>
        <end position="118"/>
    </location>
</feature>
<dbReference type="Pfam" id="PF00403">
    <property type="entry name" value="HMA"/>
    <property type="match status" value="1"/>
</dbReference>
<organism evidence="8 9">
    <name type="scientific">Daucus carota subsp. sativus</name>
    <name type="common">Carrot</name>
    <dbReference type="NCBI Taxonomy" id="79200"/>
    <lineage>
        <taxon>Eukaryota</taxon>
        <taxon>Viridiplantae</taxon>
        <taxon>Streptophyta</taxon>
        <taxon>Embryophyta</taxon>
        <taxon>Tracheophyta</taxon>
        <taxon>Spermatophyta</taxon>
        <taxon>Magnoliopsida</taxon>
        <taxon>eudicotyledons</taxon>
        <taxon>Gunneridae</taxon>
        <taxon>Pentapetalae</taxon>
        <taxon>asterids</taxon>
        <taxon>campanulids</taxon>
        <taxon>Apiales</taxon>
        <taxon>Apiaceae</taxon>
        <taxon>Apioideae</taxon>
        <taxon>Scandiceae</taxon>
        <taxon>Daucinae</taxon>
        <taxon>Daucus</taxon>
        <taxon>Daucus sect. Daucus</taxon>
    </lineage>
</organism>
<evidence type="ECO:0000256" key="3">
    <source>
        <dbReference type="ARBA" id="ARBA00022723"/>
    </source>
</evidence>
<keyword evidence="4" id="KW-0636">Prenylation</keyword>
<dbReference type="GO" id="GO:0046872">
    <property type="term" value="F:metal ion binding"/>
    <property type="evidence" value="ECO:0007669"/>
    <property type="project" value="UniProtKB-KW"/>
</dbReference>
<gene>
    <name evidence="8" type="ORF">DCAR_0933909</name>
</gene>
<evidence type="ECO:0000313" key="9">
    <source>
        <dbReference type="Proteomes" id="UP000077755"/>
    </source>
</evidence>
<keyword evidence="2" id="KW-0488">Methylation</keyword>
<evidence type="ECO:0000256" key="1">
    <source>
        <dbReference type="ARBA" id="ARBA00004170"/>
    </source>
</evidence>
<feature type="compositionally biased region" description="Basic and acidic residues" evidence="6">
    <location>
        <begin position="375"/>
        <end position="385"/>
    </location>
</feature>
<dbReference type="InterPro" id="IPR006121">
    <property type="entry name" value="HMA_dom"/>
</dbReference>
<evidence type="ECO:0000256" key="4">
    <source>
        <dbReference type="ARBA" id="ARBA00023289"/>
    </source>
</evidence>
<comment type="subcellular location">
    <subcellularLocation>
        <location evidence="1">Membrane</location>
        <topology evidence="1">Peripheral membrane protein</topology>
    </subcellularLocation>
</comment>
<dbReference type="SUPFAM" id="SSF55008">
    <property type="entry name" value="HMA, heavy metal-associated domain"/>
    <property type="match status" value="1"/>
</dbReference>
<comment type="similarity">
    <text evidence="5">Belongs to the HIPP family.</text>
</comment>